<keyword evidence="3 11" id="KW-0813">Transport</keyword>
<dbReference type="InterPro" id="IPR036942">
    <property type="entry name" value="Beta-barrel_TonB_sf"/>
</dbReference>
<evidence type="ECO:0000256" key="4">
    <source>
        <dbReference type="ARBA" id="ARBA00022452"/>
    </source>
</evidence>
<protein>
    <submittedName>
        <fullName evidence="17">TonB-dependent hemoglobin/transferrin/lactoferrin family receptor</fullName>
    </submittedName>
</protein>
<dbReference type="RefSeq" id="WP_168106268.1">
    <property type="nucleotide sequence ID" value="NZ_VTOX01000001.1"/>
</dbReference>
<evidence type="ECO:0000256" key="8">
    <source>
        <dbReference type="ARBA" id="ARBA00023136"/>
    </source>
</evidence>
<evidence type="ECO:0000256" key="3">
    <source>
        <dbReference type="ARBA" id="ARBA00022448"/>
    </source>
</evidence>
<keyword evidence="4 11" id="KW-1134">Transmembrane beta strand</keyword>
<evidence type="ECO:0000256" key="10">
    <source>
        <dbReference type="ARBA" id="ARBA00023237"/>
    </source>
</evidence>
<feature type="region of interest" description="Disordered" evidence="13">
    <location>
        <begin position="236"/>
        <end position="262"/>
    </location>
</feature>
<keyword evidence="9 17" id="KW-0675">Receptor</keyword>
<keyword evidence="5 11" id="KW-0812">Transmembrane</keyword>
<feature type="signal peptide" evidence="14">
    <location>
        <begin position="1"/>
        <end position="31"/>
    </location>
</feature>
<evidence type="ECO:0000313" key="17">
    <source>
        <dbReference type="EMBL" id="NKE65252.1"/>
    </source>
</evidence>
<dbReference type="GO" id="GO:0015232">
    <property type="term" value="F:heme transmembrane transporter activity"/>
    <property type="evidence" value="ECO:0007669"/>
    <property type="project" value="InterPro"/>
</dbReference>
<dbReference type="SUPFAM" id="SSF56935">
    <property type="entry name" value="Porins"/>
    <property type="match status" value="1"/>
</dbReference>
<keyword evidence="8 11" id="KW-0472">Membrane</keyword>
<dbReference type="GO" id="GO:0044718">
    <property type="term" value="P:siderophore transmembrane transport"/>
    <property type="evidence" value="ECO:0007669"/>
    <property type="project" value="TreeGrafter"/>
</dbReference>
<dbReference type="PROSITE" id="PS52016">
    <property type="entry name" value="TONB_DEPENDENT_REC_3"/>
    <property type="match status" value="1"/>
</dbReference>
<dbReference type="InterPro" id="IPR011276">
    <property type="entry name" value="TonB_haem/Hb_rcpt"/>
</dbReference>
<keyword evidence="7 12" id="KW-0798">TonB box</keyword>
<evidence type="ECO:0000256" key="13">
    <source>
        <dbReference type="SAM" id="MobiDB-lite"/>
    </source>
</evidence>
<feature type="chain" id="PRO_5031038576" evidence="14">
    <location>
        <begin position="32"/>
        <end position="759"/>
    </location>
</feature>
<evidence type="ECO:0000313" key="18">
    <source>
        <dbReference type="Proteomes" id="UP000521868"/>
    </source>
</evidence>
<evidence type="ECO:0000256" key="2">
    <source>
        <dbReference type="ARBA" id="ARBA00009810"/>
    </source>
</evidence>
<dbReference type="AlphaFoldDB" id="A0A7X6DDP1"/>
<dbReference type="Proteomes" id="UP000521868">
    <property type="component" value="Unassembled WGS sequence"/>
</dbReference>
<evidence type="ECO:0000256" key="7">
    <source>
        <dbReference type="ARBA" id="ARBA00023077"/>
    </source>
</evidence>
<feature type="compositionally biased region" description="Basic and acidic residues" evidence="13">
    <location>
        <begin position="238"/>
        <end position="262"/>
    </location>
</feature>
<evidence type="ECO:0000256" key="1">
    <source>
        <dbReference type="ARBA" id="ARBA00004571"/>
    </source>
</evidence>
<evidence type="ECO:0000259" key="15">
    <source>
        <dbReference type="Pfam" id="PF00593"/>
    </source>
</evidence>
<evidence type="ECO:0000256" key="14">
    <source>
        <dbReference type="SAM" id="SignalP"/>
    </source>
</evidence>
<evidence type="ECO:0000256" key="9">
    <source>
        <dbReference type="ARBA" id="ARBA00023170"/>
    </source>
</evidence>
<evidence type="ECO:0000256" key="12">
    <source>
        <dbReference type="RuleBase" id="RU003357"/>
    </source>
</evidence>
<dbReference type="NCBIfam" id="TIGR01786">
    <property type="entry name" value="TonB-hemlactrns"/>
    <property type="match status" value="1"/>
</dbReference>
<comment type="caution">
    <text evidence="17">The sequence shown here is derived from an EMBL/GenBank/DDBJ whole genome shotgun (WGS) entry which is preliminary data.</text>
</comment>
<dbReference type="Gene3D" id="2.170.130.10">
    <property type="entry name" value="TonB-dependent receptor, plug domain"/>
    <property type="match status" value="1"/>
</dbReference>
<sequence length="759" mass="81576">MTSTVVASPSFRRPPAAAVAACALLPLAAVAADNARAPVATLKPVIVSASRQEQFSDDLPVSADVLDAQELERGQIHDIRDAARDLPNVSVRHAPARFALTGPANNTGRDGNAGFTIRGLGGNRVLMLVDGVRMPRSYVFGGNAFGRDYLSLDLVKRVEVVRGAASALYGSDGMGGLVNFITWEPADLLAGEAPRRIGGRLAAAWSGDDDGRGAAATAATRASETAEWLISASGRRAHALDTRGDNDAPDLRRTRPNPQDDRDRALLAKVVLRPGTGQKHVLTGEHVDRRSEVNLLSSRAALPLSGTPAQQAAAVMDERAWGTMERSRLTWDARIPLETGLADRIDAVLGVQEASSRQFGTSDLNARPDRERDVRYDERTWHASAQAGKSVALAGEQSLQLTYGAEFVRSRITNLYTGINSLPPEVFPLKRFPDTRESTAALYGQGEWTAGPWTVVPGLRLDRFELEALTQAGFFPPAKTLARSLSGSAASPKLGVMFRAGDTWSVFGSAAGGFRAPNANQVNGYYENAAEHVVVIPNPDLQPEKSRTLEVGLRGRSPRFSVDLALFTGRFSNLIVDTVLVSGTGTAADPKLFQTRNVERASIRGFEAKGRIEAGAVGAGRLGIPFAFGTARGVNRTTGRPLNSVDPWQLMAGVDYRTPSWDLRLDLRHQAAKKAEDIDSAALVKAPNTQITVPAVTTLDLSGQWRIRKDLRLTASIVNLTNRKYWLWSDVQGLAAAAPAADAYTQPGRHLRVSLVAQF</sequence>
<dbReference type="InterPro" id="IPR039426">
    <property type="entry name" value="TonB-dep_rcpt-like"/>
</dbReference>
<proteinExistence type="inferred from homology"/>
<comment type="similarity">
    <text evidence="2 11 12">Belongs to the TonB-dependent receptor family.</text>
</comment>
<dbReference type="GO" id="GO:0015344">
    <property type="term" value="F:siderophore uptake transmembrane transporter activity"/>
    <property type="evidence" value="ECO:0007669"/>
    <property type="project" value="TreeGrafter"/>
</dbReference>
<evidence type="ECO:0000256" key="11">
    <source>
        <dbReference type="PROSITE-ProRule" id="PRU01360"/>
    </source>
</evidence>
<dbReference type="Pfam" id="PF00593">
    <property type="entry name" value="TonB_dep_Rec_b-barrel"/>
    <property type="match status" value="1"/>
</dbReference>
<dbReference type="InterPro" id="IPR000531">
    <property type="entry name" value="Beta-barrel_TonB"/>
</dbReference>
<keyword evidence="18" id="KW-1185">Reference proteome</keyword>
<feature type="domain" description="TonB-dependent receptor-like beta-barrel" evidence="15">
    <location>
        <begin position="350"/>
        <end position="720"/>
    </location>
</feature>
<dbReference type="InterPro" id="IPR010949">
    <property type="entry name" value="TonB_Hb/transfer/lactofer_rcpt"/>
</dbReference>
<organism evidence="17 18">
    <name type="scientific">Ramlibacter lithotrophicus</name>
    <dbReference type="NCBI Taxonomy" id="2606681"/>
    <lineage>
        <taxon>Bacteria</taxon>
        <taxon>Pseudomonadati</taxon>
        <taxon>Pseudomonadota</taxon>
        <taxon>Betaproteobacteria</taxon>
        <taxon>Burkholderiales</taxon>
        <taxon>Comamonadaceae</taxon>
        <taxon>Ramlibacter</taxon>
    </lineage>
</organism>
<dbReference type="CDD" id="cd01347">
    <property type="entry name" value="ligand_gated_channel"/>
    <property type="match status" value="1"/>
</dbReference>
<dbReference type="PANTHER" id="PTHR30069:SF29">
    <property type="entry name" value="HEMOGLOBIN AND HEMOGLOBIN-HAPTOGLOBIN-BINDING PROTEIN 1-RELATED"/>
    <property type="match status" value="1"/>
</dbReference>
<accession>A0A7X6DDP1</accession>
<evidence type="ECO:0000256" key="6">
    <source>
        <dbReference type="ARBA" id="ARBA00022729"/>
    </source>
</evidence>
<dbReference type="InterPro" id="IPR012910">
    <property type="entry name" value="Plug_dom"/>
</dbReference>
<dbReference type="NCBIfam" id="TIGR01785">
    <property type="entry name" value="TonB-hemin"/>
    <property type="match status" value="1"/>
</dbReference>
<dbReference type="InterPro" id="IPR037066">
    <property type="entry name" value="Plug_dom_sf"/>
</dbReference>
<evidence type="ECO:0000259" key="16">
    <source>
        <dbReference type="Pfam" id="PF07715"/>
    </source>
</evidence>
<feature type="domain" description="TonB-dependent receptor plug" evidence="16">
    <location>
        <begin position="58"/>
        <end position="176"/>
    </location>
</feature>
<reference evidence="17 18" key="1">
    <citation type="journal article" date="2020" name="Nature">
        <title>Bacterial chemolithoautotrophy via manganese oxidation.</title>
        <authorList>
            <person name="Yu H."/>
            <person name="Leadbetter J.R."/>
        </authorList>
    </citation>
    <scope>NUCLEOTIDE SEQUENCE [LARGE SCALE GENOMIC DNA]</scope>
    <source>
        <strain evidence="17 18">RBP-1</strain>
    </source>
</reference>
<comment type="subcellular location">
    <subcellularLocation>
        <location evidence="1 11">Cell outer membrane</location>
        <topology evidence="1 11">Multi-pass membrane protein</topology>
    </subcellularLocation>
</comment>
<dbReference type="PANTHER" id="PTHR30069">
    <property type="entry name" value="TONB-DEPENDENT OUTER MEMBRANE RECEPTOR"/>
    <property type="match status" value="1"/>
</dbReference>
<name>A0A7X6DDP1_9BURK</name>
<dbReference type="Pfam" id="PF07715">
    <property type="entry name" value="Plug"/>
    <property type="match status" value="1"/>
</dbReference>
<keyword evidence="6 14" id="KW-0732">Signal</keyword>
<dbReference type="Gene3D" id="2.40.170.20">
    <property type="entry name" value="TonB-dependent receptor, beta-barrel domain"/>
    <property type="match status" value="1"/>
</dbReference>
<dbReference type="EMBL" id="VTOX01000001">
    <property type="protein sequence ID" value="NKE65252.1"/>
    <property type="molecule type" value="Genomic_DNA"/>
</dbReference>
<evidence type="ECO:0000256" key="5">
    <source>
        <dbReference type="ARBA" id="ARBA00022692"/>
    </source>
</evidence>
<gene>
    <name evidence="17" type="ORF">RAMLITH_05415</name>
</gene>
<keyword evidence="10 11" id="KW-0998">Cell outer membrane</keyword>
<dbReference type="GO" id="GO:0009279">
    <property type="term" value="C:cell outer membrane"/>
    <property type="evidence" value="ECO:0007669"/>
    <property type="project" value="UniProtKB-SubCell"/>
</dbReference>